<keyword evidence="4" id="KW-1185">Reference proteome</keyword>
<protein>
    <submittedName>
        <fullName evidence="3">Uncharacterized protein</fullName>
    </submittedName>
</protein>
<dbReference type="EMBL" id="PYHR01000002">
    <property type="protein sequence ID" value="PWD51097.1"/>
    <property type="molecule type" value="Genomic_DNA"/>
</dbReference>
<dbReference type="Proteomes" id="UP000245166">
    <property type="component" value="Unassembled WGS sequence"/>
</dbReference>
<comment type="caution">
    <text evidence="3">The sequence shown here is derived from an EMBL/GenBank/DDBJ whole genome shotgun (WGS) entry which is preliminary data.</text>
</comment>
<evidence type="ECO:0000256" key="2">
    <source>
        <dbReference type="SAM" id="SignalP"/>
    </source>
</evidence>
<sequence>MRRRTVDPVITSPRRRALVVPVLLAGALALTACSSSGEDPDASGAPSSSSASPSASPSATPEPSETTETSAPPSPSAEESSTTATPEPEFAVAPAAQLDAGVVAAGAPVTVQGDGPATVSFGRALVRIVATLDCSGCTGPVSLNGPDRLVGDAFGAGTGPWSGTMLVDFLSTVGDQVYVEATGPWTLELFALDDLPLTEGPTSGTGHSVLVLGGGTTGFAFHCRPVDGETCRANSYTLTGAGTIAGASSEIEETTTVDVELPAVVGIKTNGEWSVTP</sequence>
<feature type="signal peptide" evidence="2">
    <location>
        <begin position="1"/>
        <end position="32"/>
    </location>
</feature>
<dbReference type="PROSITE" id="PS51257">
    <property type="entry name" value="PROKAR_LIPOPROTEIN"/>
    <property type="match status" value="1"/>
</dbReference>
<reference evidence="3 4" key="1">
    <citation type="submission" date="2018-03" db="EMBL/GenBank/DDBJ databases">
        <title>Genome assembly of novel Miniimonas species PCH200.</title>
        <authorList>
            <person name="Thakur V."/>
            <person name="Kumar V."/>
            <person name="Singh D."/>
        </authorList>
    </citation>
    <scope>NUCLEOTIDE SEQUENCE [LARGE SCALE GENOMIC DNA]</scope>
    <source>
        <strain evidence="3 4">PCH200</strain>
    </source>
</reference>
<organism evidence="3 4">
    <name type="scientific">Serinibacter arcticus</name>
    <dbReference type="NCBI Taxonomy" id="1655435"/>
    <lineage>
        <taxon>Bacteria</taxon>
        <taxon>Bacillati</taxon>
        <taxon>Actinomycetota</taxon>
        <taxon>Actinomycetes</taxon>
        <taxon>Micrococcales</taxon>
        <taxon>Beutenbergiaceae</taxon>
        <taxon>Serinibacter</taxon>
    </lineage>
</organism>
<keyword evidence="2" id="KW-0732">Signal</keyword>
<evidence type="ECO:0000313" key="3">
    <source>
        <dbReference type="EMBL" id="PWD51097.1"/>
    </source>
</evidence>
<evidence type="ECO:0000313" key="4">
    <source>
        <dbReference type="Proteomes" id="UP000245166"/>
    </source>
</evidence>
<feature type="compositionally biased region" description="Low complexity" evidence="1">
    <location>
        <begin position="45"/>
        <end position="86"/>
    </location>
</feature>
<gene>
    <name evidence="3" type="ORF">C8046_11000</name>
</gene>
<dbReference type="AlphaFoldDB" id="A0A2U1ZVS8"/>
<feature type="chain" id="PRO_5038904092" evidence="2">
    <location>
        <begin position="33"/>
        <end position="277"/>
    </location>
</feature>
<feature type="region of interest" description="Disordered" evidence="1">
    <location>
        <begin position="33"/>
        <end position="86"/>
    </location>
</feature>
<name>A0A2U1ZVS8_9MICO</name>
<evidence type="ECO:0000256" key="1">
    <source>
        <dbReference type="SAM" id="MobiDB-lite"/>
    </source>
</evidence>
<accession>A0A2U1ZVS8</accession>
<proteinExistence type="predicted"/>